<protein>
    <submittedName>
        <fullName evidence="17">TonB-dependent receptor</fullName>
    </submittedName>
</protein>
<keyword evidence="2 12" id="KW-0813">Transport</keyword>
<comment type="similarity">
    <text evidence="12 13">Belongs to the TonB-dependent receptor family.</text>
</comment>
<name>A0A5D4H8D4_9SPHI</name>
<dbReference type="Gene3D" id="2.40.170.20">
    <property type="entry name" value="TonB-dependent receptor, beta-barrel domain"/>
    <property type="match status" value="1"/>
</dbReference>
<dbReference type="RefSeq" id="WP_148919894.1">
    <property type="nucleotide sequence ID" value="NZ_VTAV01000010.1"/>
</dbReference>
<feature type="domain" description="Secretin/TonB short N-terminal" evidence="15">
    <location>
        <begin position="58"/>
        <end position="109"/>
    </location>
</feature>
<dbReference type="PROSITE" id="PS52016">
    <property type="entry name" value="TONB_DEPENDENT_REC_3"/>
    <property type="match status" value="1"/>
</dbReference>
<feature type="domain" description="TonB-dependent receptor-like beta-barrel" evidence="14">
    <location>
        <begin position="501"/>
        <end position="1080"/>
    </location>
</feature>
<evidence type="ECO:0000256" key="6">
    <source>
        <dbReference type="ARBA" id="ARBA00022729"/>
    </source>
</evidence>
<dbReference type="GO" id="GO:0044718">
    <property type="term" value="P:siderophore transmembrane transport"/>
    <property type="evidence" value="ECO:0007669"/>
    <property type="project" value="TreeGrafter"/>
</dbReference>
<keyword evidence="11 12" id="KW-0998">Cell outer membrane</keyword>
<keyword evidence="9 12" id="KW-0472">Membrane</keyword>
<sequence length="1117" mass="125514">MLLKEYQRVLPIMKLTAILMLIGCLHLSAASFSQTITVEAKKTELQELFLSIQKQTGYQVIYNKRFLQHIEPISVSASRMPLKNFLELILNPQGLTYEIREKTIMIGRAHARPVNRKTKTVPTALQERVYSGKVTDEQGAPLAGISVSIKGTNVSTGTDEQGNYQLKIATEKPMLVFNGVGYERQEIAVDQHQVINIVMKVLVSDLDEVVVVGYGTQRRADVTGSIAVVKMEEKEKQTITHASQALYGTSGVWINQAGAKPGGDATTIRIRGVNTLSNANPLVLLDGIEYNMSEVDPADIESITVLKDASAAIYGSRASNGVVLITSKKGKAGRTTVDVRSHGGMQQASFLPDVVDDPILYMQMRNRAEVNSGKTAITYTQEQIDEYRAGMAEDPSIYPVSNWFDIALDNGWLQQHNARITGGNEQFNFTVGGGYMYQKGVFIDNDDAKRYSFDIKVSAQATPKLKINAGIIGNLREYNEVGYGTGTVMNTIMRGLPIMSDYHRNNYYGSTWLYTPGRNNIENPRMQVEQGFTYRDYQETLTNLNLEYKLPFNITYHNTMGYRRVDHFSKDFLPQMYTIDPKTGDVRNFNASAPRLKDWDSLLKQFTLSHRLDYEQQFGDHRIHAMLGQEYQVNDARNFQAYNWGFYDNTLYELNALSDQTNAQATGTSTLDKLASVYSRLVYDYQGKYMLEGSLRYDGSSMFAPGNQWSFFPSVSAGWVISNENFFNSNNIDMLKFRASVGKLGNQAVSRFAYNSVVNISNSYNYSFGGAMAGGAAITALTDRNIRWESTLSYNAGVDMSLLNNKLTITADYFHKRTFDILRAISIPSQIGGLTGPTINLGKVDNKGWELGFNFNDSKGDFHYAANGSVSYVKNKVVDIDGQQVISGRYIIKEGHSINSYFLYDAVGYYQTQEEIDNEQAVYGTRSKLRPGYIKYANHNGDNYIDDEDKVITGSTIPDYTYGFGARLGYKNLMLEAQFQGVANVDVYPTGNVAFPFNNGAGVTYDWARESWTPDNRNSKLPLLTTYTDANENFINSTFWLQDASYLRMKNISLTFNVPDTWLKTWGSSRLSIYVSGQNLWTISKFKMWDPEMTITRGDLYEYPNLKSYSAGLNLTF</sequence>
<dbReference type="Pfam" id="PF07660">
    <property type="entry name" value="STN"/>
    <property type="match status" value="1"/>
</dbReference>
<reference evidence="17 18" key="1">
    <citation type="submission" date="2019-08" db="EMBL/GenBank/DDBJ databases">
        <title>Phlebobacter frassis gen. nov. sp. nov., a new member of family Sphingobacteriaceae isolated from sand fly rearing media.</title>
        <authorList>
            <person name="Kakumanu M.L."/>
            <person name="Marayati B.F."/>
            <person name="Wada-Katsumata A."/>
            <person name="Wasserberg G."/>
            <person name="Schal C."/>
            <person name="Apperson C.S."/>
            <person name="Ponnusamy L."/>
        </authorList>
    </citation>
    <scope>NUCLEOTIDE SEQUENCE [LARGE SCALE GENOMIC DNA]</scope>
    <source>
        <strain evidence="17 18">SSI9</strain>
    </source>
</reference>
<dbReference type="Pfam" id="PF07715">
    <property type="entry name" value="Plug"/>
    <property type="match status" value="1"/>
</dbReference>
<dbReference type="AlphaFoldDB" id="A0A5D4H8D4"/>
<keyword evidence="10 17" id="KW-0675">Receptor</keyword>
<keyword evidence="8 13" id="KW-0798">TonB box</keyword>
<evidence type="ECO:0000259" key="16">
    <source>
        <dbReference type="Pfam" id="PF07715"/>
    </source>
</evidence>
<organism evidence="17 18">
    <name type="scientific">Sphingobacterium phlebotomi</name>
    <dbReference type="NCBI Taxonomy" id="2605433"/>
    <lineage>
        <taxon>Bacteria</taxon>
        <taxon>Pseudomonadati</taxon>
        <taxon>Bacteroidota</taxon>
        <taxon>Sphingobacteriia</taxon>
        <taxon>Sphingobacteriales</taxon>
        <taxon>Sphingobacteriaceae</taxon>
        <taxon>Sphingobacterium</taxon>
    </lineage>
</organism>
<keyword evidence="7" id="KW-0408">Iron</keyword>
<dbReference type="InterPro" id="IPR000531">
    <property type="entry name" value="Beta-barrel_TonB"/>
</dbReference>
<keyword evidence="4" id="KW-0406">Ion transport</keyword>
<evidence type="ECO:0000313" key="18">
    <source>
        <dbReference type="Proteomes" id="UP000322362"/>
    </source>
</evidence>
<dbReference type="InterPro" id="IPR023997">
    <property type="entry name" value="TonB-dep_OMP_SusC/RagA_CS"/>
</dbReference>
<keyword evidence="6" id="KW-0732">Signal</keyword>
<dbReference type="NCBIfam" id="TIGR04056">
    <property type="entry name" value="OMP_RagA_SusC"/>
    <property type="match status" value="1"/>
</dbReference>
<dbReference type="PANTHER" id="PTHR30069:SF29">
    <property type="entry name" value="HEMOGLOBIN AND HEMOGLOBIN-HAPTOGLOBIN-BINDING PROTEIN 1-RELATED"/>
    <property type="match status" value="1"/>
</dbReference>
<dbReference type="GO" id="GO:0009279">
    <property type="term" value="C:cell outer membrane"/>
    <property type="evidence" value="ECO:0007669"/>
    <property type="project" value="UniProtKB-SubCell"/>
</dbReference>
<dbReference type="InterPro" id="IPR039426">
    <property type="entry name" value="TonB-dep_rcpt-like"/>
</dbReference>
<keyword evidence="18" id="KW-1185">Reference proteome</keyword>
<evidence type="ECO:0000256" key="1">
    <source>
        <dbReference type="ARBA" id="ARBA00004571"/>
    </source>
</evidence>
<evidence type="ECO:0000256" key="7">
    <source>
        <dbReference type="ARBA" id="ARBA00023004"/>
    </source>
</evidence>
<dbReference type="NCBIfam" id="TIGR04057">
    <property type="entry name" value="SusC_RagA_signa"/>
    <property type="match status" value="1"/>
</dbReference>
<keyword evidence="3 12" id="KW-1134">Transmembrane beta strand</keyword>
<evidence type="ECO:0000256" key="8">
    <source>
        <dbReference type="ARBA" id="ARBA00023077"/>
    </source>
</evidence>
<dbReference type="EMBL" id="VTAV01000010">
    <property type="protein sequence ID" value="TYR35100.1"/>
    <property type="molecule type" value="Genomic_DNA"/>
</dbReference>
<evidence type="ECO:0000256" key="10">
    <source>
        <dbReference type="ARBA" id="ARBA00023170"/>
    </source>
</evidence>
<evidence type="ECO:0000256" key="9">
    <source>
        <dbReference type="ARBA" id="ARBA00023136"/>
    </source>
</evidence>
<evidence type="ECO:0000256" key="12">
    <source>
        <dbReference type="PROSITE-ProRule" id="PRU01360"/>
    </source>
</evidence>
<dbReference type="PANTHER" id="PTHR30069">
    <property type="entry name" value="TONB-DEPENDENT OUTER MEMBRANE RECEPTOR"/>
    <property type="match status" value="1"/>
</dbReference>
<dbReference type="Pfam" id="PF13715">
    <property type="entry name" value="CarbopepD_reg_2"/>
    <property type="match status" value="1"/>
</dbReference>
<evidence type="ECO:0000313" key="17">
    <source>
        <dbReference type="EMBL" id="TYR35100.1"/>
    </source>
</evidence>
<dbReference type="Proteomes" id="UP000322362">
    <property type="component" value="Unassembled WGS sequence"/>
</dbReference>
<evidence type="ECO:0000256" key="11">
    <source>
        <dbReference type="ARBA" id="ARBA00023237"/>
    </source>
</evidence>
<evidence type="ECO:0000259" key="15">
    <source>
        <dbReference type="Pfam" id="PF07660"/>
    </source>
</evidence>
<dbReference type="InterPro" id="IPR036942">
    <property type="entry name" value="Beta-barrel_TonB_sf"/>
</dbReference>
<dbReference type="Gene3D" id="2.60.40.1120">
    <property type="entry name" value="Carboxypeptidase-like, regulatory domain"/>
    <property type="match status" value="1"/>
</dbReference>
<evidence type="ECO:0000259" key="14">
    <source>
        <dbReference type="Pfam" id="PF00593"/>
    </source>
</evidence>
<dbReference type="InterPro" id="IPR008969">
    <property type="entry name" value="CarboxyPept-like_regulatory"/>
</dbReference>
<comment type="subcellular location">
    <subcellularLocation>
        <location evidence="1 12">Cell outer membrane</location>
        <topology evidence="1 12">Multi-pass membrane protein</topology>
    </subcellularLocation>
</comment>
<evidence type="ECO:0000256" key="3">
    <source>
        <dbReference type="ARBA" id="ARBA00022452"/>
    </source>
</evidence>
<dbReference type="Gene3D" id="2.170.130.10">
    <property type="entry name" value="TonB-dependent receptor, plug domain"/>
    <property type="match status" value="1"/>
</dbReference>
<dbReference type="InterPro" id="IPR023996">
    <property type="entry name" value="TonB-dep_OMP_SusC/RagA"/>
</dbReference>
<gene>
    <name evidence="17" type="ORF">FXV77_14230</name>
</gene>
<proteinExistence type="inferred from homology"/>
<evidence type="ECO:0000256" key="13">
    <source>
        <dbReference type="RuleBase" id="RU003357"/>
    </source>
</evidence>
<dbReference type="SUPFAM" id="SSF56935">
    <property type="entry name" value="Porins"/>
    <property type="match status" value="1"/>
</dbReference>
<evidence type="ECO:0000256" key="2">
    <source>
        <dbReference type="ARBA" id="ARBA00022448"/>
    </source>
</evidence>
<comment type="caution">
    <text evidence="17">The sequence shown here is derived from an EMBL/GenBank/DDBJ whole genome shotgun (WGS) entry which is preliminary data.</text>
</comment>
<dbReference type="InterPro" id="IPR012910">
    <property type="entry name" value="Plug_dom"/>
</dbReference>
<feature type="domain" description="TonB-dependent receptor plug" evidence="16">
    <location>
        <begin position="220"/>
        <end position="322"/>
    </location>
</feature>
<dbReference type="InterPro" id="IPR037066">
    <property type="entry name" value="Plug_dom_sf"/>
</dbReference>
<keyword evidence="5 12" id="KW-0812">Transmembrane</keyword>
<dbReference type="Pfam" id="PF00593">
    <property type="entry name" value="TonB_dep_Rec_b-barrel"/>
    <property type="match status" value="1"/>
</dbReference>
<accession>A0A5D4H8D4</accession>
<evidence type="ECO:0000256" key="5">
    <source>
        <dbReference type="ARBA" id="ARBA00022692"/>
    </source>
</evidence>
<dbReference type="InterPro" id="IPR011662">
    <property type="entry name" value="Secretin/TonB_short_N"/>
</dbReference>
<evidence type="ECO:0000256" key="4">
    <source>
        <dbReference type="ARBA" id="ARBA00022496"/>
    </source>
</evidence>
<dbReference type="SUPFAM" id="SSF49464">
    <property type="entry name" value="Carboxypeptidase regulatory domain-like"/>
    <property type="match status" value="1"/>
</dbReference>
<dbReference type="GO" id="GO:0015344">
    <property type="term" value="F:siderophore uptake transmembrane transporter activity"/>
    <property type="evidence" value="ECO:0007669"/>
    <property type="project" value="TreeGrafter"/>
</dbReference>
<keyword evidence="4" id="KW-0410">Iron transport</keyword>